<dbReference type="Gene3D" id="1.10.760.10">
    <property type="entry name" value="Cytochrome c-like domain"/>
    <property type="match status" value="1"/>
</dbReference>
<keyword evidence="1" id="KW-0812">Transmembrane</keyword>
<reference evidence="3" key="1">
    <citation type="submission" date="2016-10" db="EMBL/GenBank/DDBJ databases">
        <authorList>
            <person name="Varghese N."/>
            <person name="Submissions S."/>
        </authorList>
    </citation>
    <scope>NUCLEOTIDE SEQUENCE [LARGE SCALE GENOMIC DNA]</scope>
    <source>
        <strain evidence="3">CGMCC 1.10658</strain>
    </source>
</reference>
<evidence type="ECO:0000256" key="1">
    <source>
        <dbReference type="SAM" id="Phobius"/>
    </source>
</evidence>
<evidence type="ECO:0000313" key="2">
    <source>
        <dbReference type="EMBL" id="SDK45023.1"/>
    </source>
</evidence>
<evidence type="ECO:0000313" key="3">
    <source>
        <dbReference type="Proteomes" id="UP000199305"/>
    </source>
</evidence>
<sequence length="384" mass="42004">MFLFLCATATAQPDAAQPDIASRVARAGNLLSYVAADYAEAVRDGQVIDDSLYRRQRRNLAEARELLLALPERPGRATLESRLADLQRAMAERRDGELVRRSANAAADRLAALYQLQRSPVEPLPAPEVAQDLYVERCAGCHGTSGEGASGPRLDDYRRMAAFSLYDLYSVLDPEADPTHGRPLAGDFSSRQRWALAVTVAHFAVADKRAPAPELAQSLPGLTRLPGIATTRPLDLPPDAGAALMWWRGNPHRIAIDVHPLERALGRLQVAETAFRGGDAATAYYQAMLALREDYLPLEERLLQRDPALAGQLTDRWQSLRTAILADAPNAETIAAFRDLRTALGRARERMAPVALPGGGYIWLAALAAVAILAGLVLWLRRRR</sequence>
<name>A0A1G9C085_9GAMM</name>
<proteinExistence type="predicted"/>
<dbReference type="InterPro" id="IPR036909">
    <property type="entry name" value="Cyt_c-like_dom_sf"/>
</dbReference>
<dbReference type="SUPFAM" id="SSF46626">
    <property type="entry name" value="Cytochrome c"/>
    <property type="match status" value="1"/>
</dbReference>
<dbReference type="Proteomes" id="UP000199305">
    <property type="component" value="Unassembled WGS sequence"/>
</dbReference>
<gene>
    <name evidence="2" type="ORF">SAMN05216212_2426</name>
</gene>
<keyword evidence="1" id="KW-1133">Transmembrane helix</keyword>
<dbReference type="GO" id="GO:0020037">
    <property type="term" value="F:heme binding"/>
    <property type="evidence" value="ECO:0007669"/>
    <property type="project" value="InterPro"/>
</dbReference>
<keyword evidence="1" id="KW-0472">Membrane</keyword>
<organism evidence="2 3">
    <name type="scientific">Microbulbifer yueqingensis</name>
    <dbReference type="NCBI Taxonomy" id="658219"/>
    <lineage>
        <taxon>Bacteria</taxon>
        <taxon>Pseudomonadati</taxon>
        <taxon>Pseudomonadota</taxon>
        <taxon>Gammaproteobacteria</taxon>
        <taxon>Cellvibrionales</taxon>
        <taxon>Microbulbiferaceae</taxon>
        <taxon>Microbulbifer</taxon>
    </lineage>
</organism>
<dbReference type="AlphaFoldDB" id="A0A1G9C085"/>
<keyword evidence="3" id="KW-1185">Reference proteome</keyword>
<dbReference type="STRING" id="658219.SAMN05216212_2426"/>
<protein>
    <submittedName>
        <fullName evidence="2">High-affinity iron transporter</fullName>
    </submittedName>
</protein>
<dbReference type="GO" id="GO:0009055">
    <property type="term" value="F:electron transfer activity"/>
    <property type="evidence" value="ECO:0007669"/>
    <property type="project" value="InterPro"/>
</dbReference>
<accession>A0A1G9C085</accession>
<dbReference type="EMBL" id="FNFH01000004">
    <property type="protein sequence ID" value="SDK45023.1"/>
    <property type="molecule type" value="Genomic_DNA"/>
</dbReference>
<feature type="transmembrane region" description="Helical" evidence="1">
    <location>
        <begin position="360"/>
        <end position="380"/>
    </location>
</feature>